<sequence>MVQSSIFVPVKQVIKSFGHGTAVNKMQRIRQYLAKAQDLELTMTMMILFLVW</sequence>
<proteinExistence type="predicted"/>
<name>A0A2P8FUV9_9BACT</name>
<accession>A0A2P8FUV9</accession>
<evidence type="ECO:0000313" key="2">
    <source>
        <dbReference type="Proteomes" id="UP000240978"/>
    </source>
</evidence>
<evidence type="ECO:0000313" key="1">
    <source>
        <dbReference type="EMBL" id="PSL25509.1"/>
    </source>
</evidence>
<reference evidence="1 2" key="1">
    <citation type="submission" date="2018-03" db="EMBL/GenBank/DDBJ databases">
        <title>Genomic Encyclopedia of Archaeal and Bacterial Type Strains, Phase II (KMG-II): from individual species to whole genera.</title>
        <authorList>
            <person name="Goeker M."/>
        </authorList>
    </citation>
    <scope>NUCLEOTIDE SEQUENCE [LARGE SCALE GENOMIC DNA]</scope>
    <source>
        <strain evidence="1 2">DSM 18107</strain>
    </source>
</reference>
<protein>
    <submittedName>
        <fullName evidence="1">Uncharacterized protein</fullName>
    </submittedName>
</protein>
<dbReference type="AlphaFoldDB" id="A0A2P8FUV9"/>
<keyword evidence="2" id="KW-1185">Reference proteome</keyword>
<dbReference type="EMBL" id="PYGK01000013">
    <property type="protein sequence ID" value="PSL25509.1"/>
    <property type="molecule type" value="Genomic_DNA"/>
</dbReference>
<organism evidence="1 2">
    <name type="scientific">Chitinophaga ginsengisoli</name>
    <dbReference type="NCBI Taxonomy" id="363837"/>
    <lineage>
        <taxon>Bacteria</taxon>
        <taxon>Pseudomonadati</taxon>
        <taxon>Bacteroidota</taxon>
        <taxon>Chitinophagia</taxon>
        <taxon>Chitinophagales</taxon>
        <taxon>Chitinophagaceae</taxon>
        <taxon>Chitinophaga</taxon>
    </lineage>
</organism>
<comment type="caution">
    <text evidence="1">The sequence shown here is derived from an EMBL/GenBank/DDBJ whole genome shotgun (WGS) entry which is preliminary data.</text>
</comment>
<gene>
    <name evidence="1" type="ORF">CLV42_113191</name>
</gene>
<dbReference type="Proteomes" id="UP000240978">
    <property type="component" value="Unassembled WGS sequence"/>
</dbReference>